<proteinExistence type="predicted"/>
<name>A0ABS2MTK2_9FIRM</name>
<protein>
    <submittedName>
        <fullName evidence="1">Uncharacterized protein</fullName>
    </submittedName>
</protein>
<sequence length="251" mass="29595">MDEQIVIELEQHKSELHQSYVMATKIVYYLLDKGELSIDDHKEFYLAYSDKLIQQAVDEIAESFKVLIRRYNHVIYLMPNEDNEVIGMKMQDLRNIAGSVNTNITAYLSMYIMTLFLQLFYNGVGESLKTRDYVSIREVVDLISDRLEKASMKERILDEEEDTGYNVIAIKEHWSALQEDDEFHRSRNSKFGYVRSVVKFLENQKLFIQYSHDNIRPTAKLTALMGHQFLDQNRKEKIERLFSENSVLLEE</sequence>
<dbReference type="Proteomes" id="UP000767854">
    <property type="component" value="Unassembled WGS sequence"/>
</dbReference>
<organism evidence="1 2">
    <name type="scientific">Fusibacter tunisiensis</name>
    <dbReference type="NCBI Taxonomy" id="1008308"/>
    <lineage>
        <taxon>Bacteria</taxon>
        <taxon>Bacillati</taxon>
        <taxon>Bacillota</taxon>
        <taxon>Clostridia</taxon>
        <taxon>Eubacteriales</taxon>
        <taxon>Eubacteriales Family XII. Incertae Sedis</taxon>
        <taxon>Fusibacter</taxon>
    </lineage>
</organism>
<dbReference type="EMBL" id="JAFBDT010000028">
    <property type="protein sequence ID" value="MBM7562746.1"/>
    <property type="molecule type" value="Genomic_DNA"/>
</dbReference>
<dbReference type="Pfam" id="PF19539">
    <property type="entry name" value="DUF6063"/>
    <property type="match status" value="1"/>
</dbReference>
<accession>A0ABS2MTK2</accession>
<dbReference type="InterPro" id="IPR045707">
    <property type="entry name" value="DUF6063"/>
</dbReference>
<comment type="caution">
    <text evidence="1">The sequence shown here is derived from an EMBL/GenBank/DDBJ whole genome shotgun (WGS) entry which is preliminary data.</text>
</comment>
<reference evidence="1 2" key="1">
    <citation type="submission" date="2021-01" db="EMBL/GenBank/DDBJ databases">
        <title>Genomic Encyclopedia of Type Strains, Phase IV (KMG-IV): sequencing the most valuable type-strain genomes for metagenomic binning, comparative biology and taxonomic classification.</title>
        <authorList>
            <person name="Goeker M."/>
        </authorList>
    </citation>
    <scope>NUCLEOTIDE SEQUENCE [LARGE SCALE GENOMIC DNA]</scope>
    <source>
        <strain evidence="1 2">DSM 24436</strain>
    </source>
</reference>
<dbReference type="RefSeq" id="WP_204665171.1">
    <property type="nucleotide sequence ID" value="NZ_JAFBDT010000028.1"/>
</dbReference>
<evidence type="ECO:0000313" key="1">
    <source>
        <dbReference type="EMBL" id="MBM7562746.1"/>
    </source>
</evidence>
<gene>
    <name evidence="1" type="ORF">JOC49_002307</name>
</gene>
<keyword evidence="2" id="KW-1185">Reference proteome</keyword>
<evidence type="ECO:0000313" key="2">
    <source>
        <dbReference type="Proteomes" id="UP000767854"/>
    </source>
</evidence>